<dbReference type="GO" id="GO:0016879">
    <property type="term" value="F:ligase activity, forming carbon-nitrogen bonds"/>
    <property type="evidence" value="ECO:0007669"/>
    <property type="project" value="InterPro"/>
</dbReference>
<dbReference type="Gene3D" id="3.40.50.620">
    <property type="entry name" value="HUPs"/>
    <property type="match status" value="1"/>
</dbReference>
<dbReference type="Pfam" id="PF09179">
    <property type="entry name" value="TilS"/>
    <property type="match status" value="1"/>
</dbReference>
<dbReference type="Gene3D" id="3.30.465.60">
    <property type="match status" value="1"/>
</dbReference>
<dbReference type="InterPro" id="IPR014729">
    <property type="entry name" value="Rossmann-like_a/b/a_fold"/>
</dbReference>
<dbReference type="EMBL" id="BARV01021037">
    <property type="protein sequence ID" value="GAI19504.1"/>
    <property type="molecule type" value="Genomic_DNA"/>
</dbReference>
<organism evidence="2">
    <name type="scientific">marine sediment metagenome</name>
    <dbReference type="NCBI Taxonomy" id="412755"/>
    <lineage>
        <taxon>unclassified sequences</taxon>
        <taxon>metagenomes</taxon>
        <taxon>ecological metagenomes</taxon>
    </lineage>
</organism>
<gene>
    <name evidence="2" type="ORF">S06H3_34948</name>
</gene>
<dbReference type="InterPro" id="IPR015262">
    <property type="entry name" value="tRNA_Ile_lys_synt_subst-bd"/>
</dbReference>
<dbReference type="GO" id="GO:0005737">
    <property type="term" value="C:cytoplasm"/>
    <property type="evidence" value="ECO:0007669"/>
    <property type="project" value="InterPro"/>
</dbReference>
<evidence type="ECO:0000259" key="1">
    <source>
        <dbReference type="Pfam" id="PF09179"/>
    </source>
</evidence>
<evidence type="ECO:0000313" key="2">
    <source>
        <dbReference type="EMBL" id="GAI19504.1"/>
    </source>
</evidence>
<feature type="non-terminal residue" evidence="2">
    <location>
        <position position="195"/>
    </location>
</feature>
<feature type="domain" description="tRNA(Ile)-lysidine synthase substrate-binding" evidence="1">
    <location>
        <begin position="73"/>
        <end position="126"/>
    </location>
</feature>
<proteinExistence type="predicted"/>
<comment type="caution">
    <text evidence="2">The sequence shown here is derived from an EMBL/GenBank/DDBJ whole genome shotgun (WGS) entry which is preliminary data.</text>
</comment>
<accession>X1NLF8</accession>
<dbReference type="GO" id="GO:0005524">
    <property type="term" value="F:ATP binding"/>
    <property type="evidence" value="ECO:0007669"/>
    <property type="project" value="InterPro"/>
</dbReference>
<dbReference type="GO" id="GO:0008033">
    <property type="term" value="P:tRNA processing"/>
    <property type="evidence" value="ECO:0007669"/>
    <property type="project" value="InterPro"/>
</dbReference>
<dbReference type="AlphaFoldDB" id="X1NLF8"/>
<sequence length="195" mass="22179">MPRIDASNLSLSPLRNRIRHQLLPLLESYNPRVTEALLRTARIADDDLAFLDKETTRLWGKIVQKQGNTITLDKEGVLELPPALKRYLLRRAIEDLLGNLKDIESRHIEEIMDALTKPAGKRLSLPSGLIFSIEYNRYLISSEPAALSPFPVLDSEFPLKIPGETVLPGWHIEATITSREQMTAKDEDFTAYFDR</sequence>
<name>X1NLF8_9ZZZZ</name>
<dbReference type="SUPFAM" id="SSF82829">
    <property type="entry name" value="MesJ substrate recognition domain-like"/>
    <property type="match status" value="1"/>
</dbReference>
<reference evidence="2" key="1">
    <citation type="journal article" date="2014" name="Front. Microbiol.">
        <title>High frequency of phylogenetically diverse reductive dehalogenase-homologous genes in deep subseafloor sedimentary metagenomes.</title>
        <authorList>
            <person name="Kawai M."/>
            <person name="Futagami T."/>
            <person name="Toyoda A."/>
            <person name="Takaki Y."/>
            <person name="Nishi S."/>
            <person name="Hori S."/>
            <person name="Arai W."/>
            <person name="Tsubouchi T."/>
            <person name="Morono Y."/>
            <person name="Uchiyama I."/>
            <person name="Ito T."/>
            <person name="Fujiyama A."/>
            <person name="Inagaki F."/>
            <person name="Takami H."/>
        </authorList>
    </citation>
    <scope>NUCLEOTIDE SEQUENCE</scope>
    <source>
        <strain evidence="2">Expedition CK06-06</strain>
    </source>
</reference>
<protein>
    <recommendedName>
        <fullName evidence="1">tRNA(Ile)-lysidine synthase substrate-binding domain-containing protein</fullName>
    </recommendedName>
</protein>